<feature type="domain" description="AMP-dependent synthetase/ligase" evidence="1">
    <location>
        <begin position="64"/>
        <end position="466"/>
    </location>
</feature>
<dbReference type="InterPro" id="IPR020845">
    <property type="entry name" value="AMP-binding_CS"/>
</dbReference>
<dbReference type="InterPro" id="IPR025110">
    <property type="entry name" value="AMP-bd_C"/>
</dbReference>
<dbReference type="SUPFAM" id="SSF56801">
    <property type="entry name" value="Acetyl-CoA synthetase-like"/>
    <property type="match status" value="1"/>
</dbReference>
<dbReference type="VEuPathDB" id="FungiDB:AAP_04396"/>
<reference evidence="3 4" key="1">
    <citation type="journal article" date="2016" name="Genome Biol. Evol.">
        <title>Divergent and convergent evolution of fungal pathogenicity.</title>
        <authorList>
            <person name="Shang Y."/>
            <person name="Xiao G."/>
            <person name="Zheng P."/>
            <person name="Cen K."/>
            <person name="Zhan S."/>
            <person name="Wang C."/>
        </authorList>
    </citation>
    <scope>NUCLEOTIDE SEQUENCE [LARGE SCALE GENOMIC DNA]</scope>
    <source>
        <strain evidence="3 4">ARSEF 7405</strain>
    </source>
</reference>
<keyword evidence="3" id="KW-0436">Ligase</keyword>
<protein>
    <submittedName>
        <fullName evidence="3">AMP-dependent synthetase/ligase</fullName>
    </submittedName>
</protein>
<evidence type="ECO:0000259" key="1">
    <source>
        <dbReference type="Pfam" id="PF00501"/>
    </source>
</evidence>
<dbReference type="InterPro" id="IPR045851">
    <property type="entry name" value="AMP-bd_C_sf"/>
</dbReference>
<dbReference type="EMBL" id="AZGZ01000021">
    <property type="protein sequence ID" value="KZZ89249.1"/>
    <property type="molecule type" value="Genomic_DNA"/>
</dbReference>
<feature type="domain" description="AMP-binding enzyme C-terminal" evidence="2">
    <location>
        <begin position="521"/>
        <end position="600"/>
    </location>
</feature>
<dbReference type="Proteomes" id="UP000242877">
    <property type="component" value="Unassembled WGS sequence"/>
</dbReference>
<keyword evidence="4" id="KW-1185">Reference proteome</keyword>
<dbReference type="GO" id="GO:0031956">
    <property type="term" value="F:medium-chain fatty acid-CoA ligase activity"/>
    <property type="evidence" value="ECO:0007669"/>
    <property type="project" value="TreeGrafter"/>
</dbReference>
<gene>
    <name evidence="3" type="ORF">AAP_04396</name>
</gene>
<dbReference type="PANTHER" id="PTHR43201">
    <property type="entry name" value="ACYL-COA SYNTHETASE"/>
    <property type="match status" value="1"/>
</dbReference>
<dbReference type="Gene3D" id="3.30.300.30">
    <property type="match status" value="1"/>
</dbReference>
<comment type="caution">
    <text evidence="3">The sequence shown here is derived from an EMBL/GenBank/DDBJ whole genome shotgun (WGS) entry which is preliminary data.</text>
</comment>
<dbReference type="OrthoDB" id="10253115at2759"/>
<dbReference type="Gene3D" id="3.40.50.12780">
    <property type="entry name" value="N-terminal domain of ligase-like"/>
    <property type="match status" value="1"/>
</dbReference>
<sequence length="620" mass="67561">MLRLSSVQRLMSRTSTLKRPQSRPEVIDRKYWGCLHRQSRAKSYVKGADEPPLLGQTIPDNFKSVVSGYGDHEAVVSCHQGQRLTYYELDCKSNGLARGLASQGIQKGDRVAVSLGNNIEHTIVTFALYKLGAILVPLNPVFTTMQVISAVNHIAASHLIIGKQIKIPRKGPRSNMPLISELLGKLHSPTLEGQSAVPSLKSIIVVNNDSGQIANNNLQGASITLFESLVSDIPADQQALPPQNLKIDDIINIQFTSGTTSNPKAACLTHKSLLNNAIAIGDRMQLTPEDIVCSPPPLFHCFGCVIGFLGSTTHASTFVLPSESFDAEASLRAIQEEKCTALHGVPTMFIQMLDLITAGRISNSGFTQLRTGVAAGSSIPAELMKRLHQVLNLTELTICYGMTETSPVSFMTTPDDLLEKKLGTVGKLLPHVEAKVVNPVDHSRIVDVGEKGELAVSGYLLMKEYWQDPERTAEVMIPDAEGKIWMHSGDEATLSQDGYLTITGRIKDIIIRGGENIHPLEIENCLLAHPGVSDVSVVGVPDNRYGEVTAAFVMPRAGTKSINEADVKNWVSKRLSRHLVPEYVFIEPEQVAIPKTGSGKVQKFLLRERAIELLKGRSVV</sequence>
<evidence type="ECO:0000259" key="2">
    <source>
        <dbReference type="Pfam" id="PF13193"/>
    </source>
</evidence>
<dbReference type="GO" id="GO:0006631">
    <property type="term" value="P:fatty acid metabolic process"/>
    <property type="evidence" value="ECO:0007669"/>
    <property type="project" value="TreeGrafter"/>
</dbReference>
<dbReference type="PROSITE" id="PS00455">
    <property type="entry name" value="AMP_BINDING"/>
    <property type="match status" value="1"/>
</dbReference>
<dbReference type="Pfam" id="PF00501">
    <property type="entry name" value="AMP-binding"/>
    <property type="match status" value="1"/>
</dbReference>
<organism evidence="3 4">
    <name type="scientific">Ascosphaera apis ARSEF 7405</name>
    <dbReference type="NCBI Taxonomy" id="392613"/>
    <lineage>
        <taxon>Eukaryota</taxon>
        <taxon>Fungi</taxon>
        <taxon>Dikarya</taxon>
        <taxon>Ascomycota</taxon>
        <taxon>Pezizomycotina</taxon>
        <taxon>Eurotiomycetes</taxon>
        <taxon>Eurotiomycetidae</taxon>
        <taxon>Onygenales</taxon>
        <taxon>Ascosphaeraceae</taxon>
        <taxon>Ascosphaera</taxon>
    </lineage>
</organism>
<dbReference type="AlphaFoldDB" id="A0A167WTD5"/>
<dbReference type="Pfam" id="PF13193">
    <property type="entry name" value="AMP-binding_C"/>
    <property type="match status" value="1"/>
</dbReference>
<dbReference type="PANTHER" id="PTHR43201:SF30">
    <property type="entry name" value="AMP-DEPENDENT SYNTHETASE_LIGASE DOMAIN-CONTAINING PROTEIN"/>
    <property type="match status" value="1"/>
</dbReference>
<name>A0A167WTD5_9EURO</name>
<dbReference type="InterPro" id="IPR042099">
    <property type="entry name" value="ANL_N_sf"/>
</dbReference>
<dbReference type="InterPro" id="IPR000873">
    <property type="entry name" value="AMP-dep_synth/lig_dom"/>
</dbReference>
<proteinExistence type="predicted"/>
<evidence type="ECO:0000313" key="3">
    <source>
        <dbReference type="EMBL" id="KZZ89249.1"/>
    </source>
</evidence>
<evidence type="ECO:0000313" key="4">
    <source>
        <dbReference type="Proteomes" id="UP000242877"/>
    </source>
</evidence>
<accession>A0A167WTD5</accession>